<evidence type="ECO:0000313" key="4">
    <source>
        <dbReference type="Proteomes" id="UP000014540"/>
    </source>
</evidence>
<dbReference type="PANTHER" id="PTHR33371:SF4">
    <property type="entry name" value="INTERMEMBRANE PHOSPHOLIPID TRANSPORT SYSTEM BINDING PROTEIN MLAD"/>
    <property type="match status" value="1"/>
</dbReference>
<dbReference type="PANTHER" id="PTHR33371">
    <property type="entry name" value="INTERMEMBRANE PHOSPHOLIPID TRANSPORT SYSTEM BINDING PROTEIN MLAD-RELATED"/>
    <property type="match status" value="1"/>
</dbReference>
<proteinExistence type="predicted"/>
<name>S3V1X5_9LEPT</name>
<feature type="domain" description="Mce/MlaD" evidence="2">
    <location>
        <begin position="55"/>
        <end position="145"/>
    </location>
</feature>
<evidence type="ECO:0000259" key="2">
    <source>
        <dbReference type="Pfam" id="PF02470"/>
    </source>
</evidence>
<dbReference type="InterPro" id="IPR003399">
    <property type="entry name" value="Mce/MlaD"/>
</dbReference>
<accession>S3V1X5</accession>
<feature type="transmembrane region" description="Helical" evidence="1">
    <location>
        <begin position="26"/>
        <end position="45"/>
    </location>
</feature>
<dbReference type="EMBL" id="AKWZ02000010">
    <property type="protein sequence ID" value="EPG74609.1"/>
    <property type="molecule type" value="Genomic_DNA"/>
</dbReference>
<keyword evidence="1" id="KW-0812">Transmembrane</keyword>
<dbReference type="InterPro" id="IPR052336">
    <property type="entry name" value="MlaD_Phospholipid_Transporter"/>
</dbReference>
<comment type="caution">
    <text evidence="3">The sequence shown here is derived from an EMBL/GenBank/DDBJ whole genome shotgun (WGS) entry which is preliminary data.</text>
</comment>
<sequence length="284" mass="32566">MLSPEYRHTLDENLSESMKFPRPSPVHLGLAFFFVFTLLLYHSVLERAGTKDIYPYTLKIYYPKSQGIRPGTSVSILGVEKGLVRDVDVVPIEEVPDKRFLDPLRKKAVEITIRLADPITLYANYNISFRTATVLSGRTIDIDPGSAERDPNMGFFKPTYREEKENAPDFAPSAKYYDDFFAASTGIIRENQNDIHVTFRNLLEVSEKLKGSKGSIPRILNDNDIHDNIAETMVDMRLFGDDTRRYTEGYRKLERSSLIPFSINLYRRTTLIGSISSDFYLNRL</sequence>
<keyword evidence="1" id="KW-1133">Transmembrane helix</keyword>
<dbReference type="Proteomes" id="UP000014540">
    <property type="component" value="Unassembled WGS sequence"/>
</dbReference>
<dbReference type="STRING" id="1193011.LEP1GSC058_3861"/>
<reference evidence="3" key="1">
    <citation type="submission" date="2013-04" db="EMBL/GenBank/DDBJ databases">
        <authorList>
            <person name="Harkins D.M."/>
            <person name="Durkin A.S."/>
            <person name="Selengut J.D."/>
            <person name="Sanka R."/>
            <person name="DePew J."/>
            <person name="Purushe J."/>
            <person name="Ahmed A."/>
            <person name="van der Linden H."/>
            <person name="Goris M.G.A."/>
            <person name="Hartskeerl R.A."/>
            <person name="Vinetz J.M."/>
            <person name="Sutton G.G."/>
            <person name="Nelson W.C."/>
            <person name="Fouts D.E."/>
        </authorList>
    </citation>
    <scope>NUCLEOTIDE SEQUENCE [LARGE SCALE GENOMIC DNA]</scope>
    <source>
        <strain evidence="3">BUT 6</strain>
    </source>
</reference>
<evidence type="ECO:0000313" key="3">
    <source>
        <dbReference type="EMBL" id="EPG74609.1"/>
    </source>
</evidence>
<dbReference type="OrthoDB" id="333853at2"/>
<gene>
    <name evidence="3" type="ORF">LEP1GSC058_3861</name>
</gene>
<dbReference type="AlphaFoldDB" id="S3V1X5"/>
<protein>
    <recommendedName>
        <fullName evidence="2">Mce/MlaD domain-containing protein</fullName>
    </recommendedName>
</protein>
<dbReference type="Pfam" id="PF02470">
    <property type="entry name" value="MlaD"/>
    <property type="match status" value="1"/>
</dbReference>
<organism evidence="3 4">
    <name type="scientific">Leptospira fainei serovar Hurstbridge str. BUT 6</name>
    <dbReference type="NCBI Taxonomy" id="1193011"/>
    <lineage>
        <taxon>Bacteria</taxon>
        <taxon>Pseudomonadati</taxon>
        <taxon>Spirochaetota</taxon>
        <taxon>Spirochaetia</taxon>
        <taxon>Leptospirales</taxon>
        <taxon>Leptospiraceae</taxon>
        <taxon>Leptospira</taxon>
    </lineage>
</organism>
<evidence type="ECO:0000256" key="1">
    <source>
        <dbReference type="SAM" id="Phobius"/>
    </source>
</evidence>
<keyword evidence="4" id="KW-1185">Reference proteome</keyword>
<keyword evidence="1" id="KW-0472">Membrane</keyword>